<comment type="caution">
    <text evidence="2">The sequence shown here is derived from an EMBL/GenBank/DDBJ whole genome shotgun (WGS) entry which is preliminary data.</text>
</comment>
<proteinExistence type="predicted"/>
<dbReference type="Proteomes" id="UP000826234">
    <property type="component" value="Unassembled WGS sequence"/>
</dbReference>
<keyword evidence="1" id="KW-0472">Membrane</keyword>
<dbReference type="EMBL" id="JAIPUX010000035">
    <property type="protein sequence ID" value="KAH0631325.1"/>
    <property type="molecule type" value="Genomic_DNA"/>
</dbReference>
<feature type="transmembrane region" description="Helical" evidence="1">
    <location>
        <begin position="69"/>
        <end position="94"/>
    </location>
</feature>
<evidence type="ECO:0000313" key="3">
    <source>
        <dbReference type="Proteomes" id="UP000826234"/>
    </source>
</evidence>
<keyword evidence="1" id="KW-0812">Transmembrane</keyword>
<evidence type="ECO:0000256" key="1">
    <source>
        <dbReference type="SAM" id="Phobius"/>
    </source>
</evidence>
<name>A0ABQ7TPG4_PHRPL</name>
<keyword evidence="1" id="KW-1133">Transmembrane helix</keyword>
<reference evidence="2 3" key="1">
    <citation type="journal article" date="2022" name="Gigascience">
        <title>A chromosome-level genome assembly and annotation of the desert horned lizard, Phrynosoma platyrhinos, provides insight into chromosomal rearrangements among reptiles.</title>
        <authorList>
            <person name="Koochekian N."/>
            <person name="Ascanio A."/>
            <person name="Farleigh K."/>
            <person name="Card D.C."/>
            <person name="Schield D.R."/>
            <person name="Castoe T.A."/>
            <person name="Jezkova T."/>
        </authorList>
    </citation>
    <scope>NUCLEOTIDE SEQUENCE [LARGE SCALE GENOMIC DNA]</scope>
    <source>
        <strain evidence="2">NK-2021</strain>
    </source>
</reference>
<accession>A0ABQ7TPG4</accession>
<evidence type="ECO:0000313" key="2">
    <source>
        <dbReference type="EMBL" id="KAH0631325.1"/>
    </source>
</evidence>
<evidence type="ECO:0008006" key="4">
    <source>
        <dbReference type="Google" id="ProtNLM"/>
    </source>
</evidence>
<organism evidence="2 3">
    <name type="scientific">Phrynosoma platyrhinos</name>
    <name type="common">Desert horned lizard</name>
    <dbReference type="NCBI Taxonomy" id="52577"/>
    <lineage>
        <taxon>Eukaryota</taxon>
        <taxon>Metazoa</taxon>
        <taxon>Chordata</taxon>
        <taxon>Craniata</taxon>
        <taxon>Vertebrata</taxon>
        <taxon>Euteleostomi</taxon>
        <taxon>Lepidosauria</taxon>
        <taxon>Squamata</taxon>
        <taxon>Bifurcata</taxon>
        <taxon>Unidentata</taxon>
        <taxon>Episquamata</taxon>
        <taxon>Toxicofera</taxon>
        <taxon>Iguania</taxon>
        <taxon>Phrynosomatidae</taxon>
        <taxon>Phrynosomatinae</taxon>
        <taxon>Phrynosoma</taxon>
    </lineage>
</organism>
<sequence>MILCVIPHPAQASLGEALPLPDPHISVLCPEVRLVEEKAMWSFAVSVFCLLIVRTATKETGHYEDCYHITTDIMVAIVAGDILLTALLLIPVYYCTRPKDTKQSDTSK</sequence>
<keyword evidence="3" id="KW-1185">Reference proteome</keyword>
<protein>
    <recommendedName>
        <fullName evidence="4">Membrane protein DAP10</fullName>
    </recommendedName>
</protein>
<gene>
    <name evidence="2" type="ORF">JD844_005613</name>
</gene>